<keyword evidence="1" id="KW-0472">Membrane</keyword>
<keyword evidence="1" id="KW-0812">Transmembrane</keyword>
<protein>
    <submittedName>
        <fullName evidence="2">Uncharacterized protein</fullName>
    </submittedName>
</protein>
<evidence type="ECO:0000256" key="1">
    <source>
        <dbReference type="SAM" id="Phobius"/>
    </source>
</evidence>
<name>A0A0A9CH14_ARUDO</name>
<sequence length="31" mass="3584">MSHMLAKISYPFINSLAIMMHLSNFILILFS</sequence>
<feature type="transmembrane region" description="Helical" evidence="1">
    <location>
        <begin position="12"/>
        <end position="30"/>
    </location>
</feature>
<reference evidence="2" key="2">
    <citation type="journal article" date="2015" name="Data Brief">
        <title>Shoot transcriptome of the giant reed, Arundo donax.</title>
        <authorList>
            <person name="Barrero R.A."/>
            <person name="Guerrero F.D."/>
            <person name="Moolhuijzen P."/>
            <person name="Goolsby J.A."/>
            <person name="Tidwell J."/>
            <person name="Bellgard S.E."/>
            <person name="Bellgard M.I."/>
        </authorList>
    </citation>
    <scope>NUCLEOTIDE SEQUENCE</scope>
    <source>
        <tissue evidence="2">Shoot tissue taken approximately 20 cm above the soil surface</tissue>
    </source>
</reference>
<organism evidence="2">
    <name type="scientific">Arundo donax</name>
    <name type="common">Giant reed</name>
    <name type="synonym">Donax arundinaceus</name>
    <dbReference type="NCBI Taxonomy" id="35708"/>
    <lineage>
        <taxon>Eukaryota</taxon>
        <taxon>Viridiplantae</taxon>
        <taxon>Streptophyta</taxon>
        <taxon>Embryophyta</taxon>
        <taxon>Tracheophyta</taxon>
        <taxon>Spermatophyta</taxon>
        <taxon>Magnoliopsida</taxon>
        <taxon>Liliopsida</taxon>
        <taxon>Poales</taxon>
        <taxon>Poaceae</taxon>
        <taxon>PACMAD clade</taxon>
        <taxon>Arundinoideae</taxon>
        <taxon>Arundineae</taxon>
        <taxon>Arundo</taxon>
    </lineage>
</organism>
<proteinExistence type="predicted"/>
<accession>A0A0A9CH14</accession>
<reference evidence="2" key="1">
    <citation type="submission" date="2014-09" db="EMBL/GenBank/DDBJ databases">
        <authorList>
            <person name="Magalhaes I.L.F."/>
            <person name="Oliveira U."/>
            <person name="Santos F.R."/>
            <person name="Vidigal T.H.D.A."/>
            <person name="Brescovit A.D."/>
            <person name="Santos A.J."/>
        </authorList>
    </citation>
    <scope>NUCLEOTIDE SEQUENCE</scope>
    <source>
        <tissue evidence="2">Shoot tissue taken approximately 20 cm above the soil surface</tissue>
    </source>
</reference>
<dbReference type="EMBL" id="GBRH01225245">
    <property type="protein sequence ID" value="JAD72650.1"/>
    <property type="molecule type" value="Transcribed_RNA"/>
</dbReference>
<keyword evidence="1" id="KW-1133">Transmembrane helix</keyword>
<dbReference type="AlphaFoldDB" id="A0A0A9CH14"/>
<evidence type="ECO:0000313" key="2">
    <source>
        <dbReference type="EMBL" id="JAD72650.1"/>
    </source>
</evidence>